<keyword evidence="2" id="KW-0472">Membrane</keyword>
<evidence type="ECO:0000313" key="4">
    <source>
        <dbReference type="Proteomes" id="UP000236311"/>
    </source>
</evidence>
<keyword evidence="2" id="KW-0812">Transmembrane</keyword>
<proteinExistence type="predicted"/>
<feature type="transmembrane region" description="Helical" evidence="2">
    <location>
        <begin position="21"/>
        <end position="39"/>
    </location>
</feature>
<dbReference type="AlphaFoldDB" id="A0A2K4ZPC9"/>
<feature type="transmembrane region" description="Helical" evidence="2">
    <location>
        <begin position="45"/>
        <end position="68"/>
    </location>
</feature>
<dbReference type="RefSeq" id="WP_103242302.1">
    <property type="nucleotide sequence ID" value="NZ_JANJZD010000052.1"/>
</dbReference>
<evidence type="ECO:0000256" key="1">
    <source>
        <dbReference type="SAM" id="Coils"/>
    </source>
</evidence>
<evidence type="ECO:0000313" key="3">
    <source>
        <dbReference type="EMBL" id="SOY32348.1"/>
    </source>
</evidence>
<protein>
    <submittedName>
        <fullName evidence="3">Uncharacterized protein</fullName>
    </submittedName>
</protein>
<feature type="coiled-coil region" evidence="1">
    <location>
        <begin position="81"/>
        <end position="119"/>
    </location>
</feature>
<keyword evidence="2" id="KW-1133">Transmembrane helix</keyword>
<keyword evidence="4" id="KW-1185">Reference proteome</keyword>
<organism evidence="3 4">
    <name type="scientific">Acetatifactor muris</name>
    <dbReference type="NCBI Taxonomy" id="879566"/>
    <lineage>
        <taxon>Bacteria</taxon>
        <taxon>Bacillati</taxon>
        <taxon>Bacillota</taxon>
        <taxon>Clostridia</taxon>
        <taxon>Lachnospirales</taxon>
        <taxon>Lachnospiraceae</taxon>
        <taxon>Acetatifactor</taxon>
    </lineage>
</organism>
<evidence type="ECO:0000256" key="2">
    <source>
        <dbReference type="SAM" id="Phobius"/>
    </source>
</evidence>
<name>A0A2K4ZPC9_9FIRM</name>
<gene>
    <name evidence="3" type="ORF">AMURIS_05106</name>
</gene>
<reference evidence="3 4" key="1">
    <citation type="submission" date="2018-01" db="EMBL/GenBank/DDBJ databases">
        <authorList>
            <person name="Gaut B.S."/>
            <person name="Morton B.R."/>
            <person name="Clegg M.T."/>
            <person name="Duvall M.R."/>
        </authorList>
    </citation>
    <scope>NUCLEOTIDE SEQUENCE [LARGE SCALE GENOMIC DNA]</scope>
    <source>
        <strain evidence="3">GP69</strain>
    </source>
</reference>
<sequence>MSDNLSNTSLQHEKLKLHYRYLVIIALILLLGSVVLAAYNQNAFVSQVSFAGTITSIILSVIAIWMSISGERSTNDIRNKIAESTERLSCTTQNVETLNQKYEKTMDTQLEELKNVQEQLTKVIYSINSVGEQVSHLQENNITVSNASNNNIFDSSQKIALFNNIYNWVLNVGTDTEWLFCNMVYFFISHYKSGTQFNYNNVIFDLSCHGININYWIRTIDIYWGVLNTLSAASVFADDATVNQIYNKVNSKINPIAP</sequence>
<accession>A0A2K4ZPC9</accession>
<dbReference type="EMBL" id="OFSM01000046">
    <property type="protein sequence ID" value="SOY32348.1"/>
    <property type="molecule type" value="Genomic_DNA"/>
</dbReference>
<keyword evidence="1" id="KW-0175">Coiled coil</keyword>
<dbReference type="OrthoDB" id="9838145at2"/>
<dbReference type="Proteomes" id="UP000236311">
    <property type="component" value="Unassembled WGS sequence"/>
</dbReference>